<organism evidence="2">
    <name type="scientific">Notodromas monacha</name>
    <dbReference type="NCBI Taxonomy" id="399045"/>
    <lineage>
        <taxon>Eukaryota</taxon>
        <taxon>Metazoa</taxon>
        <taxon>Ecdysozoa</taxon>
        <taxon>Arthropoda</taxon>
        <taxon>Crustacea</taxon>
        <taxon>Oligostraca</taxon>
        <taxon>Ostracoda</taxon>
        <taxon>Podocopa</taxon>
        <taxon>Podocopida</taxon>
        <taxon>Cypridocopina</taxon>
        <taxon>Cypridoidea</taxon>
        <taxon>Cyprididae</taxon>
        <taxon>Notodromas</taxon>
    </lineage>
</organism>
<evidence type="ECO:0000256" key="1">
    <source>
        <dbReference type="SAM" id="MobiDB-lite"/>
    </source>
</evidence>
<evidence type="ECO:0000313" key="3">
    <source>
        <dbReference type="Proteomes" id="UP000678499"/>
    </source>
</evidence>
<gene>
    <name evidence="2" type="ORF">NMOB1V02_LOCUS5558</name>
</gene>
<dbReference type="AlphaFoldDB" id="A0A7R9BPM0"/>
<dbReference type="OrthoDB" id="413122at2759"/>
<dbReference type="EMBL" id="CAJPEX010001028">
    <property type="protein sequence ID" value="CAG0917988.1"/>
    <property type="molecule type" value="Genomic_DNA"/>
</dbReference>
<dbReference type="Proteomes" id="UP000678499">
    <property type="component" value="Unassembled WGS sequence"/>
</dbReference>
<reference evidence="2" key="1">
    <citation type="submission" date="2020-11" db="EMBL/GenBank/DDBJ databases">
        <authorList>
            <person name="Tran Van P."/>
        </authorList>
    </citation>
    <scope>NUCLEOTIDE SEQUENCE</scope>
</reference>
<accession>A0A7R9BPM0</accession>
<feature type="region of interest" description="Disordered" evidence="1">
    <location>
        <begin position="36"/>
        <end position="80"/>
    </location>
</feature>
<protein>
    <submittedName>
        <fullName evidence="2">Uncharacterized protein</fullName>
    </submittedName>
</protein>
<sequence length="383" mass="43843">MAATIGHTVGVIIIPFFSFNLDFYKSLDVSDRGISLPMEKNADSSSECADEDDEKSDESPSSGNEFSRDPNRKKRGKYRKYSMELKREIGRYAQTHGKQSAIEHFSSELGFTLSESTVRHFVRQCGNPTSPPPGLIRRKARLAYSREFRAQVGEFASEYGNSKARDHFETNLGVRVPESTIRDMKKWFLSRHDRQESSDRELDSKCQDARIPPPEVTIQWLDPSVIKKREEDLELPVPDVTIERLPNLVSRAVGTNDKNSPDPFSDEELDVHAPQREQDFEAEEAALRLLDLSRGHLSGVSRVDRSSRDESPQIQHSNEFVERFRKKYTQDLKYEIGRYALIHGVSAARRVYSERIGRILPRTSVRDMMSEEDGLEDTSRLLD</sequence>
<proteinExistence type="predicted"/>
<keyword evidence="3" id="KW-1185">Reference proteome</keyword>
<dbReference type="EMBL" id="OA883065">
    <property type="protein sequence ID" value="CAD7277836.1"/>
    <property type="molecule type" value="Genomic_DNA"/>
</dbReference>
<name>A0A7R9BPM0_9CRUS</name>
<feature type="compositionally biased region" description="Basic residues" evidence="1">
    <location>
        <begin position="71"/>
        <end position="80"/>
    </location>
</feature>
<evidence type="ECO:0000313" key="2">
    <source>
        <dbReference type="EMBL" id="CAD7277836.1"/>
    </source>
</evidence>